<dbReference type="GeneTree" id="ENSGT00940000178700"/>
<protein>
    <recommendedName>
        <fullName evidence="1">Acetylcholinesterase tetramerisation domain-containing protein</fullName>
    </recommendedName>
</protein>
<dbReference type="InterPro" id="IPR014788">
    <property type="entry name" value="AChE_tetra"/>
</dbReference>
<dbReference type="AlphaFoldDB" id="A0A3Q4M688"/>
<dbReference type="Ensembl" id="ENSNBRT00000003290.1">
    <property type="protein sequence ID" value="ENSNBRP00000003179.1"/>
    <property type="gene ID" value="ENSNBRG00000002557.1"/>
</dbReference>
<dbReference type="Bgee" id="ENSNBRG00000002557">
    <property type="expression patterns" value="Expressed in camera-type eye and 7 other cell types or tissues"/>
</dbReference>
<reference evidence="2" key="2">
    <citation type="submission" date="2025-09" db="UniProtKB">
        <authorList>
            <consortium name="Ensembl"/>
        </authorList>
    </citation>
    <scope>IDENTIFICATION</scope>
</reference>
<dbReference type="Pfam" id="PF08674">
    <property type="entry name" value="AChE_tetra"/>
    <property type="match status" value="1"/>
</dbReference>
<sequence>MALSTASQVRVQMRQQRYNIDEAERQWKVEFHRWSSYMMHWKSQFDHYSKQERCTDL</sequence>
<dbReference type="STRING" id="32507.ENSNBRP00000003179"/>
<evidence type="ECO:0000259" key="1">
    <source>
        <dbReference type="Pfam" id="PF08674"/>
    </source>
</evidence>
<evidence type="ECO:0000313" key="3">
    <source>
        <dbReference type="Proteomes" id="UP000261580"/>
    </source>
</evidence>
<reference evidence="2" key="1">
    <citation type="submission" date="2025-08" db="UniProtKB">
        <authorList>
            <consortium name="Ensembl"/>
        </authorList>
    </citation>
    <scope>IDENTIFICATION</scope>
</reference>
<keyword evidence="3" id="KW-1185">Reference proteome</keyword>
<name>A0A3Q4M688_NEOBR</name>
<feature type="domain" description="Acetylcholinesterase tetramerisation" evidence="1">
    <location>
        <begin position="21"/>
        <end position="54"/>
    </location>
</feature>
<dbReference type="Proteomes" id="UP000261580">
    <property type="component" value="Unassembled WGS sequence"/>
</dbReference>
<accession>A0A3Q4M688</accession>
<organism evidence="2 3">
    <name type="scientific">Neolamprologus brichardi</name>
    <name type="common">Fairy cichlid</name>
    <name type="synonym">Lamprologus brichardi</name>
    <dbReference type="NCBI Taxonomy" id="32507"/>
    <lineage>
        <taxon>Eukaryota</taxon>
        <taxon>Metazoa</taxon>
        <taxon>Chordata</taxon>
        <taxon>Craniata</taxon>
        <taxon>Vertebrata</taxon>
        <taxon>Euteleostomi</taxon>
        <taxon>Actinopterygii</taxon>
        <taxon>Neopterygii</taxon>
        <taxon>Teleostei</taxon>
        <taxon>Neoteleostei</taxon>
        <taxon>Acanthomorphata</taxon>
        <taxon>Ovalentaria</taxon>
        <taxon>Cichlomorphae</taxon>
        <taxon>Cichliformes</taxon>
        <taxon>Cichlidae</taxon>
        <taxon>African cichlids</taxon>
        <taxon>Pseudocrenilabrinae</taxon>
        <taxon>Lamprologini</taxon>
        <taxon>Neolamprologus</taxon>
    </lineage>
</organism>
<evidence type="ECO:0000313" key="2">
    <source>
        <dbReference type="Ensembl" id="ENSNBRP00000003179.1"/>
    </source>
</evidence>
<proteinExistence type="predicted"/>